<dbReference type="eggNOG" id="COG0824">
    <property type="taxonomic scope" value="Bacteria"/>
</dbReference>
<dbReference type="InterPro" id="IPR029069">
    <property type="entry name" value="HotDog_dom_sf"/>
</dbReference>
<evidence type="ECO:0000313" key="1">
    <source>
        <dbReference type="EMBL" id="GAF08481.1"/>
    </source>
</evidence>
<dbReference type="GO" id="GO:0047617">
    <property type="term" value="F:fatty acyl-CoA hydrolase activity"/>
    <property type="evidence" value="ECO:0007669"/>
    <property type="project" value="TreeGrafter"/>
</dbReference>
<dbReference type="Gene3D" id="3.10.129.10">
    <property type="entry name" value="Hotdog Thioesterase"/>
    <property type="match status" value="1"/>
</dbReference>
<organism evidence="1 2">
    <name type="scientific">Paenibacillus pini JCM 16418</name>
    <dbReference type="NCBI Taxonomy" id="1236976"/>
    <lineage>
        <taxon>Bacteria</taxon>
        <taxon>Bacillati</taxon>
        <taxon>Bacillota</taxon>
        <taxon>Bacilli</taxon>
        <taxon>Bacillales</taxon>
        <taxon>Paenibacillaceae</taxon>
        <taxon>Paenibacillus</taxon>
    </lineage>
</organism>
<evidence type="ECO:0000313" key="2">
    <source>
        <dbReference type="Proteomes" id="UP000019364"/>
    </source>
</evidence>
<sequence>MRKESFIQPDPQSWMEKFHFSIPIKVRYCETDMLGHVNNVSYFMYFEQGRIEYFENIGLFDEIFGEEQIAVVADLECQYLAQMYRSDKVVLHVRVAKIGRSSLDVEYAIIASDMLKAAGRGAIVLIDKKSGKSTPIPDDVREAIASFEGIGMPQQPNS</sequence>
<dbReference type="Proteomes" id="UP000019364">
    <property type="component" value="Unassembled WGS sequence"/>
</dbReference>
<dbReference type="SUPFAM" id="SSF54637">
    <property type="entry name" value="Thioesterase/thiol ester dehydrase-isomerase"/>
    <property type="match status" value="1"/>
</dbReference>
<dbReference type="AlphaFoldDB" id="W7YV45"/>
<accession>W7YV45</accession>
<name>W7YV45_9BACL</name>
<dbReference type="EMBL" id="BAVZ01000007">
    <property type="protein sequence ID" value="GAF08481.1"/>
    <property type="molecule type" value="Genomic_DNA"/>
</dbReference>
<comment type="caution">
    <text evidence="1">The sequence shown here is derived from an EMBL/GenBank/DDBJ whole genome shotgun (WGS) entry which is preliminary data.</text>
</comment>
<dbReference type="Pfam" id="PF13279">
    <property type="entry name" value="4HBT_2"/>
    <property type="match status" value="1"/>
</dbReference>
<gene>
    <name evidence="1" type="ORF">JCM16418_2562</name>
</gene>
<dbReference type="CDD" id="cd00586">
    <property type="entry name" value="4HBT"/>
    <property type="match status" value="1"/>
</dbReference>
<dbReference type="RefSeq" id="WP_036648973.1">
    <property type="nucleotide sequence ID" value="NZ_BAVZ01000007.1"/>
</dbReference>
<keyword evidence="2" id="KW-1185">Reference proteome</keyword>
<protein>
    <recommendedName>
        <fullName evidence="3">4-hydroxybenzoyl-CoA thioesterase family active site</fullName>
    </recommendedName>
</protein>
<dbReference type="STRING" id="1236976.JCM16418_2562"/>
<dbReference type="PANTHER" id="PTHR31793">
    <property type="entry name" value="4-HYDROXYBENZOYL-COA THIOESTERASE FAMILY MEMBER"/>
    <property type="match status" value="1"/>
</dbReference>
<proteinExistence type="predicted"/>
<dbReference type="InterPro" id="IPR050563">
    <property type="entry name" value="4-hydroxybenzoyl-CoA_TE"/>
</dbReference>
<reference evidence="1 2" key="1">
    <citation type="journal article" date="2014" name="Genome Announc.">
        <title>Draft Genome Sequence of Paenibacillus pini JCM 16418T, Isolated from the Rhizosphere of Pine Tree.</title>
        <authorList>
            <person name="Yuki M."/>
            <person name="Oshima K."/>
            <person name="Suda W."/>
            <person name="Oshida Y."/>
            <person name="Kitamura K."/>
            <person name="Iida Y."/>
            <person name="Hattori M."/>
            <person name="Ohkuma M."/>
        </authorList>
    </citation>
    <scope>NUCLEOTIDE SEQUENCE [LARGE SCALE GENOMIC DNA]</scope>
    <source>
        <strain evidence="1 2">JCM 16418</strain>
    </source>
</reference>
<evidence type="ECO:0008006" key="3">
    <source>
        <dbReference type="Google" id="ProtNLM"/>
    </source>
</evidence>
<dbReference type="PANTHER" id="PTHR31793:SF24">
    <property type="entry name" value="LONG-CHAIN ACYL-COA THIOESTERASE FADM"/>
    <property type="match status" value="1"/>
</dbReference>
<dbReference type="OrthoDB" id="9799036at2"/>